<evidence type="ECO:0000256" key="9">
    <source>
        <dbReference type="ARBA" id="ARBA00023136"/>
    </source>
</evidence>
<evidence type="ECO:0000256" key="11">
    <source>
        <dbReference type="ARBA" id="ARBA00023303"/>
    </source>
</evidence>
<dbReference type="Gene3D" id="1.10.287.820">
    <property type="entry name" value="Acid-sensing ion channel domain"/>
    <property type="match status" value="1"/>
</dbReference>
<sequence>MKIGTKTALKETFLEYCSSSSVHGVKYIGIRKRFDRLGWILLVLGFLVICFINFIPILEKWRRNPIELAFERKFVPINEITFPAITVCRLQMPNKKLYNYYDALRNGARSGFNSSDRETLKLFKLLTQTFFYLMRKNTSEIYRAAKQFPEIKIDIEEENQFLTHFLLPSQFVLYMCRGIKRADYWNCDVEFHRHYLDMGFCYTFNMSPKAKIFRTNVTYPLAQDPNFIPPNVTFFNEINLKKRKKPFRIFDRRQEFEFETHFYQEFEDPICKPDFHLYIHAPTEIPWEGSNRFTMPFNQRINQLFIQIEPQVINSDFNLKKFEVNDRDCYFTDERPLKYFLEYSKANCEYECYVNETQRKFNCSPDFMPHYKSDRICNLTEILLLSDIPSFEQDRNMKCGCLNDCNTIKYDIGVSQIHSSSKFVPRTSEEELIKAIQANVSSDFHKEILDELGEKLYLMKIPANQIPVNITSEGIRLKVLSNIDAFMPEFNILSWNSSRLHIFYAKSLFLPMRRYTPYNFADIVAQCGGIFGGIMGISLLSFCEIVYFCTIRLLEKRKLTPIDVIQDELKERR</sequence>
<dbReference type="VEuPathDB" id="VectorBase:CSON006445"/>
<evidence type="ECO:0000256" key="4">
    <source>
        <dbReference type="ARBA" id="ARBA00022461"/>
    </source>
</evidence>
<evidence type="ECO:0000256" key="6">
    <source>
        <dbReference type="ARBA" id="ARBA00022989"/>
    </source>
</evidence>
<dbReference type="AlphaFoldDB" id="A0A336LW45"/>
<proteinExistence type="inferred from homology"/>
<feature type="transmembrane region" description="Helical" evidence="13">
    <location>
        <begin position="529"/>
        <end position="549"/>
    </location>
</feature>
<evidence type="ECO:0000256" key="8">
    <source>
        <dbReference type="ARBA" id="ARBA00023065"/>
    </source>
</evidence>
<protein>
    <submittedName>
        <fullName evidence="15">CSON006445 protein</fullName>
    </submittedName>
</protein>
<comment type="subcellular location">
    <subcellularLocation>
        <location evidence="1">Membrane</location>
        <topology evidence="1">Multi-pass membrane protein</topology>
    </subcellularLocation>
</comment>
<dbReference type="EMBL" id="UFQS01000242">
    <property type="protein sequence ID" value="SSX01895.1"/>
    <property type="molecule type" value="Genomic_DNA"/>
</dbReference>
<evidence type="ECO:0000313" key="15">
    <source>
        <dbReference type="EMBL" id="SSX22272.1"/>
    </source>
</evidence>
<keyword evidence="10 12" id="KW-0739">Sodium transport</keyword>
<dbReference type="GO" id="GO:0015280">
    <property type="term" value="F:ligand-gated sodium channel activity"/>
    <property type="evidence" value="ECO:0007669"/>
    <property type="project" value="TreeGrafter"/>
</dbReference>
<reference evidence="14" key="1">
    <citation type="submission" date="2018-04" db="EMBL/GenBank/DDBJ databases">
        <authorList>
            <person name="Go L.Y."/>
            <person name="Mitchell J.A."/>
        </authorList>
    </citation>
    <scope>NUCLEOTIDE SEQUENCE</scope>
    <source>
        <tissue evidence="14">Whole organism</tissue>
    </source>
</reference>
<dbReference type="InterPro" id="IPR001873">
    <property type="entry name" value="ENaC"/>
</dbReference>
<name>A0A336LW45_CULSO</name>
<reference evidence="15" key="2">
    <citation type="submission" date="2018-07" db="EMBL/GenBank/DDBJ databases">
        <authorList>
            <person name="Quirk P.G."/>
            <person name="Krulwich T.A."/>
        </authorList>
    </citation>
    <scope>NUCLEOTIDE SEQUENCE</scope>
</reference>
<keyword evidence="8 12" id="KW-0406">Ion transport</keyword>
<evidence type="ECO:0000256" key="13">
    <source>
        <dbReference type="SAM" id="Phobius"/>
    </source>
</evidence>
<evidence type="ECO:0000256" key="5">
    <source>
        <dbReference type="ARBA" id="ARBA00022692"/>
    </source>
</evidence>
<dbReference type="PANTHER" id="PTHR11690:SF288">
    <property type="entry name" value="AMILORIDE-SENSITIVE NA+ CHANNEL-RELATED"/>
    <property type="match status" value="1"/>
</dbReference>
<evidence type="ECO:0000313" key="14">
    <source>
        <dbReference type="EMBL" id="SSX01895.1"/>
    </source>
</evidence>
<dbReference type="GO" id="GO:0005886">
    <property type="term" value="C:plasma membrane"/>
    <property type="evidence" value="ECO:0007669"/>
    <property type="project" value="TreeGrafter"/>
</dbReference>
<evidence type="ECO:0000256" key="10">
    <source>
        <dbReference type="ARBA" id="ARBA00023201"/>
    </source>
</evidence>
<gene>
    <name evidence="15" type="primary">CSON006445</name>
</gene>
<evidence type="ECO:0000256" key="7">
    <source>
        <dbReference type="ARBA" id="ARBA00023053"/>
    </source>
</evidence>
<feature type="transmembrane region" description="Helical" evidence="13">
    <location>
        <begin position="37"/>
        <end position="58"/>
    </location>
</feature>
<keyword evidence="7" id="KW-0915">Sodium</keyword>
<keyword evidence="5 12" id="KW-0812">Transmembrane</keyword>
<evidence type="ECO:0000256" key="12">
    <source>
        <dbReference type="RuleBase" id="RU000679"/>
    </source>
</evidence>
<keyword evidence="11 12" id="KW-0407">Ion channel</keyword>
<evidence type="ECO:0000256" key="1">
    <source>
        <dbReference type="ARBA" id="ARBA00004141"/>
    </source>
</evidence>
<dbReference type="Gene3D" id="1.10.287.770">
    <property type="entry name" value="YojJ-like"/>
    <property type="match status" value="1"/>
</dbReference>
<keyword evidence="6 13" id="KW-1133">Transmembrane helix</keyword>
<dbReference type="PANTHER" id="PTHR11690">
    <property type="entry name" value="AMILORIDE-SENSITIVE SODIUM CHANNEL-RELATED"/>
    <property type="match status" value="1"/>
</dbReference>
<keyword evidence="4 12" id="KW-0894">Sodium channel</keyword>
<dbReference type="Pfam" id="PF00858">
    <property type="entry name" value="ASC"/>
    <property type="match status" value="1"/>
</dbReference>
<keyword evidence="3 12" id="KW-0813">Transport</keyword>
<evidence type="ECO:0000256" key="3">
    <source>
        <dbReference type="ARBA" id="ARBA00022448"/>
    </source>
</evidence>
<dbReference type="EMBL" id="UFQT01000242">
    <property type="protein sequence ID" value="SSX22272.1"/>
    <property type="molecule type" value="Genomic_DNA"/>
</dbReference>
<keyword evidence="9 13" id="KW-0472">Membrane</keyword>
<organism evidence="15">
    <name type="scientific">Culicoides sonorensis</name>
    <name type="common">Biting midge</name>
    <dbReference type="NCBI Taxonomy" id="179676"/>
    <lineage>
        <taxon>Eukaryota</taxon>
        <taxon>Metazoa</taxon>
        <taxon>Ecdysozoa</taxon>
        <taxon>Arthropoda</taxon>
        <taxon>Hexapoda</taxon>
        <taxon>Insecta</taxon>
        <taxon>Pterygota</taxon>
        <taxon>Neoptera</taxon>
        <taxon>Endopterygota</taxon>
        <taxon>Diptera</taxon>
        <taxon>Nematocera</taxon>
        <taxon>Chironomoidea</taxon>
        <taxon>Ceratopogonidae</taxon>
        <taxon>Ceratopogoninae</taxon>
        <taxon>Culicoides</taxon>
        <taxon>Monoculicoides</taxon>
    </lineage>
</organism>
<evidence type="ECO:0000256" key="2">
    <source>
        <dbReference type="ARBA" id="ARBA00007193"/>
    </source>
</evidence>
<accession>A0A336LW45</accession>
<comment type="similarity">
    <text evidence="2 12">Belongs to the amiloride-sensitive sodium channel (TC 1.A.6) family.</text>
</comment>